<feature type="non-terminal residue" evidence="1">
    <location>
        <position position="1"/>
    </location>
</feature>
<proteinExistence type="predicted"/>
<dbReference type="AlphaFoldDB" id="A0A5E4MRA4"/>
<gene>
    <name evidence="1" type="ORF">CINCED_3A009522</name>
</gene>
<sequence>SESNSSETLKEKKKLKVEKCLSSYRDETEFDDFVDEFIQFQAYIESINNVYQCKQNPHNQFKHLYEINI</sequence>
<name>A0A5E4MRA4_9HEMI</name>
<evidence type="ECO:0000313" key="1">
    <source>
        <dbReference type="EMBL" id="VVC32859.1"/>
    </source>
</evidence>
<accession>A0A5E4MRA4</accession>
<dbReference type="Proteomes" id="UP000325440">
    <property type="component" value="Unassembled WGS sequence"/>
</dbReference>
<dbReference type="EMBL" id="CABPRJ010000960">
    <property type="protein sequence ID" value="VVC32859.1"/>
    <property type="molecule type" value="Genomic_DNA"/>
</dbReference>
<protein>
    <submittedName>
        <fullName evidence="1">Uncharacterized protein</fullName>
    </submittedName>
</protein>
<evidence type="ECO:0000313" key="2">
    <source>
        <dbReference type="Proteomes" id="UP000325440"/>
    </source>
</evidence>
<organism evidence="1 2">
    <name type="scientific">Cinara cedri</name>
    <dbReference type="NCBI Taxonomy" id="506608"/>
    <lineage>
        <taxon>Eukaryota</taxon>
        <taxon>Metazoa</taxon>
        <taxon>Ecdysozoa</taxon>
        <taxon>Arthropoda</taxon>
        <taxon>Hexapoda</taxon>
        <taxon>Insecta</taxon>
        <taxon>Pterygota</taxon>
        <taxon>Neoptera</taxon>
        <taxon>Paraneoptera</taxon>
        <taxon>Hemiptera</taxon>
        <taxon>Sternorrhyncha</taxon>
        <taxon>Aphidomorpha</taxon>
        <taxon>Aphidoidea</taxon>
        <taxon>Aphididae</taxon>
        <taxon>Lachninae</taxon>
        <taxon>Cinara</taxon>
    </lineage>
</organism>
<keyword evidence="2" id="KW-1185">Reference proteome</keyword>
<reference evidence="1 2" key="1">
    <citation type="submission" date="2019-08" db="EMBL/GenBank/DDBJ databases">
        <authorList>
            <person name="Alioto T."/>
            <person name="Alioto T."/>
            <person name="Gomez Garrido J."/>
        </authorList>
    </citation>
    <scope>NUCLEOTIDE SEQUENCE [LARGE SCALE GENOMIC DNA]</scope>
</reference>